<dbReference type="PANTHER" id="PTHR22602:SF0">
    <property type="entry name" value="TRANSFERASE CAF17, MITOCHONDRIAL-RELATED"/>
    <property type="match status" value="1"/>
</dbReference>
<evidence type="ECO:0000259" key="3">
    <source>
        <dbReference type="Pfam" id="PF01571"/>
    </source>
</evidence>
<dbReference type="EMBL" id="PUIA01000014">
    <property type="protein sequence ID" value="PQO40312.1"/>
    <property type="molecule type" value="Genomic_DNA"/>
</dbReference>
<dbReference type="InterPro" id="IPR017703">
    <property type="entry name" value="YgfZ/GCV_T_CS"/>
</dbReference>
<protein>
    <recommendedName>
        <fullName evidence="3">GCVT N-terminal domain-containing protein</fullName>
    </recommendedName>
</protein>
<feature type="domain" description="GCVT N-terminal" evidence="3">
    <location>
        <begin position="36"/>
        <end position="182"/>
    </location>
</feature>
<evidence type="ECO:0000256" key="1">
    <source>
        <dbReference type="ARBA" id="ARBA00022946"/>
    </source>
</evidence>
<dbReference type="Proteomes" id="UP000240009">
    <property type="component" value="Unassembled WGS sequence"/>
</dbReference>
<comment type="caution">
    <text evidence="4">The sequence shown here is derived from an EMBL/GenBank/DDBJ whole genome shotgun (WGS) entry which is preliminary data.</text>
</comment>
<organism evidence="4 5">
    <name type="scientific">Blastopirellula marina</name>
    <dbReference type="NCBI Taxonomy" id="124"/>
    <lineage>
        <taxon>Bacteria</taxon>
        <taxon>Pseudomonadati</taxon>
        <taxon>Planctomycetota</taxon>
        <taxon>Planctomycetia</taxon>
        <taxon>Pirellulales</taxon>
        <taxon>Pirellulaceae</taxon>
        <taxon>Blastopirellula</taxon>
    </lineage>
</organism>
<gene>
    <name evidence="4" type="ORF">C5Y96_01700</name>
</gene>
<proteinExistence type="predicted"/>
<dbReference type="Gene3D" id="3.30.1360.120">
    <property type="entry name" value="Probable tRNA modification gtpase trme, domain 1"/>
    <property type="match status" value="1"/>
</dbReference>
<dbReference type="InterPro" id="IPR027266">
    <property type="entry name" value="TrmE/GcvT-like"/>
</dbReference>
<dbReference type="InterPro" id="IPR006222">
    <property type="entry name" value="GCVT_N"/>
</dbReference>
<dbReference type="SUPFAM" id="SSF103025">
    <property type="entry name" value="Folate-binding domain"/>
    <property type="match status" value="1"/>
</dbReference>
<evidence type="ECO:0000313" key="4">
    <source>
        <dbReference type="EMBL" id="PQO40312.1"/>
    </source>
</evidence>
<accession>A0A2S8G780</accession>
<evidence type="ECO:0000256" key="2">
    <source>
        <dbReference type="PIRSR" id="PIRSR006487-1"/>
    </source>
</evidence>
<sequence length="323" mass="35466">MHVASSGRVWPAIVTSKSRERMNGTISWVSSPLTCQIQVSGPSHVRFMQGLCSNDVVQTAIGVSCEAYIPSVQGKTLAHGFLEKYDDRIVFLGLGQQSEALLPHLQKYSMIEDVEVTDQSDTKNAIFIWGEDATAWLKEKLEVSDLPDLLQHRSVSWEGATIEIFRTPILQEDSYELSGPNVESLVQGIEPSAEAFEQKRIAGCFPIHGIDIGSEHLAQEVNRDDTAISFKKGCYLGQETVARIDAMGHVNKKLVAVHWLSEPVPEELPAAIVVDGKEVGRLTSLACIDGQYWGLAMIRRGLNVVGTRIDSENGSLEVANYSS</sequence>
<dbReference type="Pfam" id="PF01571">
    <property type="entry name" value="GCV_T"/>
    <property type="match status" value="1"/>
</dbReference>
<dbReference type="AlphaFoldDB" id="A0A2S8G780"/>
<dbReference type="InterPro" id="IPR045179">
    <property type="entry name" value="YgfZ/GcvT"/>
</dbReference>
<feature type="binding site" evidence="2">
    <location>
        <position position="176"/>
    </location>
    <ligand>
        <name>substrate</name>
    </ligand>
</feature>
<dbReference type="PANTHER" id="PTHR22602">
    <property type="entry name" value="TRANSFERASE CAF17, MITOCHONDRIAL-RELATED"/>
    <property type="match status" value="1"/>
</dbReference>
<dbReference type="GO" id="GO:0016226">
    <property type="term" value="P:iron-sulfur cluster assembly"/>
    <property type="evidence" value="ECO:0007669"/>
    <property type="project" value="TreeGrafter"/>
</dbReference>
<keyword evidence="1" id="KW-0809">Transit peptide</keyword>
<evidence type="ECO:0000313" key="5">
    <source>
        <dbReference type="Proteomes" id="UP000240009"/>
    </source>
</evidence>
<reference evidence="4 5" key="1">
    <citation type="submission" date="2018-02" db="EMBL/GenBank/DDBJ databases">
        <title>Comparative genomes isolates from brazilian mangrove.</title>
        <authorList>
            <person name="Araujo J.E."/>
            <person name="Taketani R.G."/>
            <person name="Silva M.C.P."/>
            <person name="Loureco M.V."/>
            <person name="Andreote F.D."/>
        </authorList>
    </citation>
    <scope>NUCLEOTIDE SEQUENCE [LARGE SCALE GENOMIC DNA]</scope>
    <source>
        <strain evidence="4 5">HEX-2 MGV</strain>
    </source>
</reference>
<dbReference type="NCBIfam" id="TIGR03317">
    <property type="entry name" value="ygfZ_signature"/>
    <property type="match status" value="1"/>
</dbReference>
<name>A0A2S8G780_9BACT</name>
<dbReference type="PIRSF" id="PIRSF006487">
    <property type="entry name" value="GcvT"/>
    <property type="match status" value="1"/>
</dbReference>